<accession>A0ABV4AFZ2</accession>
<sequence length="243" mass="26112">MSEGFELRDAQGRLRISSAGYNWHLRASRKLGAIPLTWYSNTGNLGHKYWAGKVVLPGAVNPVVAIHNPQGKAIAFRVSHPPGSAPTVSIFADQAAVDSGEVFVFDMASPPDSGDAFGLQVFDEQGRIAFSTDKWPMKIVGRHSCKVTNISTGAYTQNYVGSPPSGRKVAAWAGRYESEAGNLGVSGFHFIGTRRTGVGQIEYGGMLILYGSIALQPPLHYRAFGDSFVVIDVDRLPVPFGAL</sequence>
<keyword evidence="2" id="KW-1185">Reference proteome</keyword>
<protein>
    <submittedName>
        <fullName evidence="1">Uncharacterized protein</fullName>
    </submittedName>
</protein>
<evidence type="ECO:0000313" key="1">
    <source>
        <dbReference type="EMBL" id="MEY1661570.1"/>
    </source>
</evidence>
<proteinExistence type="predicted"/>
<comment type="caution">
    <text evidence="1">The sequence shown here is derived from an EMBL/GenBank/DDBJ whole genome shotgun (WGS) entry which is preliminary data.</text>
</comment>
<dbReference type="Proteomes" id="UP001562065">
    <property type="component" value="Unassembled WGS sequence"/>
</dbReference>
<gene>
    <name evidence="1" type="ORF">AB5I84_05330</name>
</gene>
<evidence type="ECO:0000313" key="2">
    <source>
        <dbReference type="Proteomes" id="UP001562065"/>
    </source>
</evidence>
<reference evidence="1 2" key="1">
    <citation type="submission" date="2024-07" db="EMBL/GenBank/DDBJ databases">
        <authorList>
            <person name="Ren Q."/>
        </authorList>
    </citation>
    <scope>NUCLEOTIDE SEQUENCE [LARGE SCALE GENOMIC DNA]</scope>
    <source>
        <strain evidence="1 2">REN37</strain>
    </source>
</reference>
<dbReference type="EMBL" id="JBGCUO010000001">
    <property type="protein sequence ID" value="MEY1661570.1"/>
    <property type="molecule type" value="Genomic_DNA"/>
</dbReference>
<dbReference type="RefSeq" id="WP_369454821.1">
    <property type="nucleotide sequence ID" value="NZ_JBGCUO010000001.1"/>
</dbReference>
<name>A0ABV4AFZ2_9GAMM</name>
<organism evidence="1 2">
    <name type="scientific">Isoalcanivorax beigongshangi</name>
    <dbReference type="NCBI Taxonomy" id="3238810"/>
    <lineage>
        <taxon>Bacteria</taxon>
        <taxon>Pseudomonadati</taxon>
        <taxon>Pseudomonadota</taxon>
        <taxon>Gammaproteobacteria</taxon>
        <taxon>Oceanospirillales</taxon>
        <taxon>Alcanivoracaceae</taxon>
        <taxon>Isoalcanivorax</taxon>
    </lineage>
</organism>